<dbReference type="InterPro" id="IPR036390">
    <property type="entry name" value="WH_DNA-bd_sf"/>
</dbReference>
<dbReference type="PROSITE" id="PS50030">
    <property type="entry name" value="UBA"/>
    <property type="match status" value="1"/>
</dbReference>
<dbReference type="Pfam" id="PF00392">
    <property type="entry name" value="GntR"/>
    <property type="match status" value="1"/>
</dbReference>
<dbReference type="CDD" id="cd07377">
    <property type="entry name" value="WHTH_GntR"/>
    <property type="match status" value="1"/>
</dbReference>
<sequence length="115" mass="12769">MKAPRMSLFMVIGENIKKRIAAGILKEGDKLPSCREFAEELGVNPNTVQRAYTQLEEEGVVFTIAKKGVFVSSGRRPRPDRNKILAMKIAELKNMGFTRDEILTALSAAYTPAQV</sequence>
<evidence type="ECO:0000256" key="3">
    <source>
        <dbReference type="ARBA" id="ARBA00023163"/>
    </source>
</evidence>
<dbReference type="AlphaFoldDB" id="A0A9D1E5M6"/>
<dbReference type="GO" id="GO:0003677">
    <property type="term" value="F:DNA binding"/>
    <property type="evidence" value="ECO:0007669"/>
    <property type="project" value="UniProtKB-KW"/>
</dbReference>
<accession>A0A9D1E5M6</accession>
<organism evidence="6 7">
    <name type="scientific">Candidatus Coproplasma avicola</name>
    <dbReference type="NCBI Taxonomy" id="2840744"/>
    <lineage>
        <taxon>Bacteria</taxon>
        <taxon>Bacillati</taxon>
        <taxon>Bacillota</taxon>
        <taxon>Clostridia</taxon>
        <taxon>Eubacteriales</taxon>
        <taxon>Candidatus Coproplasma</taxon>
    </lineage>
</organism>
<dbReference type="PRINTS" id="PR00035">
    <property type="entry name" value="HTHGNTR"/>
</dbReference>
<dbReference type="InterPro" id="IPR015940">
    <property type="entry name" value="UBA"/>
</dbReference>
<dbReference type="PANTHER" id="PTHR38445">
    <property type="entry name" value="HTH-TYPE TRANSCRIPTIONAL REPRESSOR YTRA"/>
    <property type="match status" value="1"/>
</dbReference>
<reference evidence="6" key="2">
    <citation type="journal article" date="2021" name="PeerJ">
        <title>Extensive microbial diversity within the chicken gut microbiome revealed by metagenomics and culture.</title>
        <authorList>
            <person name="Gilroy R."/>
            <person name="Ravi A."/>
            <person name="Getino M."/>
            <person name="Pursley I."/>
            <person name="Horton D.L."/>
            <person name="Alikhan N.F."/>
            <person name="Baker D."/>
            <person name="Gharbi K."/>
            <person name="Hall N."/>
            <person name="Watson M."/>
            <person name="Adriaenssens E.M."/>
            <person name="Foster-Nyarko E."/>
            <person name="Jarju S."/>
            <person name="Secka A."/>
            <person name="Antonio M."/>
            <person name="Oren A."/>
            <person name="Chaudhuri R.R."/>
            <person name="La Ragione R."/>
            <person name="Hildebrand F."/>
            <person name="Pallen M.J."/>
        </authorList>
    </citation>
    <scope>NUCLEOTIDE SEQUENCE</scope>
    <source>
        <strain evidence="6">ChiW16-3235</strain>
    </source>
</reference>
<dbReference type="PANTHER" id="PTHR38445:SF9">
    <property type="entry name" value="HTH-TYPE TRANSCRIPTIONAL REPRESSOR YTRA"/>
    <property type="match status" value="1"/>
</dbReference>
<reference evidence="6" key="1">
    <citation type="submission" date="2020-10" db="EMBL/GenBank/DDBJ databases">
        <authorList>
            <person name="Gilroy R."/>
        </authorList>
    </citation>
    <scope>NUCLEOTIDE SEQUENCE</scope>
    <source>
        <strain evidence="6">ChiW16-3235</strain>
    </source>
</reference>
<protein>
    <submittedName>
        <fullName evidence="6">GntR family transcriptional regulator</fullName>
    </submittedName>
</protein>
<dbReference type="SUPFAM" id="SSF46785">
    <property type="entry name" value="Winged helix' DNA-binding domain"/>
    <property type="match status" value="1"/>
</dbReference>
<evidence type="ECO:0000313" key="6">
    <source>
        <dbReference type="EMBL" id="HIR66928.1"/>
    </source>
</evidence>
<evidence type="ECO:0000259" key="5">
    <source>
        <dbReference type="PROSITE" id="PS50949"/>
    </source>
</evidence>
<dbReference type="Gene3D" id="1.10.10.10">
    <property type="entry name" value="Winged helix-like DNA-binding domain superfamily/Winged helix DNA-binding domain"/>
    <property type="match status" value="1"/>
</dbReference>
<evidence type="ECO:0000256" key="1">
    <source>
        <dbReference type="ARBA" id="ARBA00023015"/>
    </source>
</evidence>
<dbReference type="InterPro" id="IPR036388">
    <property type="entry name" value="WH-like_DNA-bd_sf"/>
</dbReference>
<dbReference type="GO" id="GO:0003700">
    <property type="term" value="F:DNA-binding transcription factor activity"/>
    <property type="evidence" value="ECO:0007669"/>
    <property type="project" value="InterPro"/>
</dbReference>
<dbReference type="EMBL" id="DVHK01000061">
    <property type="protein sequence ID" value="HIR66928.1"/>
    <property type="molecule type" value="Genomic_DNA"/>
</dbReference>
<dbReference type="Proteomes" id="UP000823913">
    <property type="component" value="Unassembled WGS sequence"/>
</dbReference>
<name>A0A9D1E5M6_9FIRM</name>
<feature type="domain" description="HTH gntR-type" evidence="5">
    <location>
        <begin position="6"/>
        <end position="74"/>
    </location>
</feature>
<comment type="caution">
    <text evidence="6">The sequence shown here is derived from an EMBL/GenBank/DDBJ whole genome shotgun (WGS) entry which is preliminary data.</text>
</comment>
<dbReference type="PROSITE" id="PS50949">
    <property type="entry name" value="HTH_GNTR"/>
    <property type="match status" value="1"/>
</dbReference>
<gene>
    <name evidence="6" type="ORF">IAB94_02625</name>
</gene>
<proteinExistence type="predicted"/>
<evidence type="ECO:0000313" key="7">
    <source>
        <dbReference type="Proteomes" id="UP000823913"/>
    </source>
</evidence>
<feature type="domain" description="UBA" evidence="4">
    <location>
        <begin position="78"/>
        <end position="115"/>
    </location>
</feature>
<evidence type="ECO:0000259" key="4">
    <source>
        <dbReference type="PROSITE" id="PS50030"/>
    </source>
</evidence>
<keyword evidence="1" id="KW-0805">Transcription regulation</keyword>
<keyword evidence="2" id="KW-0238">DNA-binding</keyword>
<keyword evidence="3" id="KW-0804">Transcription</keyword>
<dbReference type="SMART" id="SM00345">
    <property type="entry name" value="HTH_GNTR"/>
    <property type="match status" value="1"/>
</dbReference>
<evidence type="ECO:0000256" key="2">
    <source>
        <dbReference type="ARBA" id="ARBA00023125"/>
    </source>
</evidence>
<dbReference type="InterPro" id="IPR000524">
    <property type="entry name" value="Tscrpt_reg_HTH_GntR"/>
</dbReference>